<organism evidence="1 2">
    <name type="scientific">Funneliformis caledonium</name>
    <dbReference type="NCBI Taxonomy" id="1117310"/>
    <lineage>
        <taxon>Eukaryota</taxon>
        <taxon>Fungi</taxon>
        <taxon>Fungi incertae sedis</taxon>
        <taxon>Mucoromycota</taxon>
        <taxon>Glomeromycotina</taxon>
        <taxon>Glomeromycetes</taxon>
        <taxon>Glomerales</taxon>
        <taxon>Glomeraceae</taxon>
        <taxon>Funneliformis</taxon>
    </lineage>
</organism>
<comment type="caution">
    <text evidence="1">The sequence shown here is derived from an EMBL/GenBank/DDBJ whole genome shotgun (WGS) entry which is preliminary data.</text>
</comment>
<gene>
    <name evidence="1" type="ORF">FCALED_LOCUS13757</name>
</gene>
<keyword evidence="2" id="KW-1185">Reference proteome</keyword>
<name>A0A9N9N6I1_9GLOM</name>
<evidence type="ECO:0000313" key="2">
    <source>
        <dbReference type="Proteomes" id="UP000789570"/>
    </source>
</evidence>
<evidence type="ECO:0000313" key="1">
    <source>
        <dbReference type="EMBL" id="CAG8707268.1"/>
    </source>
</evidence>
<dbReference type="AlphaFoldDB" id="A0A9N9N6I1"/>
<reference evidence="1" key="1">
    <citation type="submission" date="2021-06" db="EMBL/GenBank/DDBJ databases">
        <authorList>
            <person name="Kallberg Y."/>
            <person name="Tangrot J."/>
            <person name="Rosling A."/>
        </authorList>
    </citation>
    <scope>NUCLEOTIDE SEQUENCE</scope>
    <source>
        <strain evidence="1">UK204</strain>
    </source>
</reference>
<proteinExistence type="predicted"/>
<sequence length="48" mass="5691">DEAEVGERDLCKLFSRTNRYSVKIVQRILYWITSSPEISKTPRIVDDY</sequence>
<protein>
    <submittedName>
        <fullName evidence="1">6947_t:CDS:1</fullName>
    </submittedName>
</protein>
<dbReference type="EMBL" id="CAJVPQ010008489">
    <property type="protein sequence ID" value="CAG8707268.1"/>
    <property type="molecule type" value="Genomic_DNA"/>
</dbReference>
<feature type="non-terminal residue" evidence="1">
    <location>
        <position position="48"/>
    </location>
</feature>
<accession>A0A9N9N6I1</accession>
<dbReference type="Proteomes" id="UP000789570">
    <property type="component" value="Unassembled WGS sequence"/>
</dbReference>